<comment type="caution">
    <text evidence="7">The sequence shown here is derived from an EMBL/GenBank/DDBJ whole genome shotgun (WGS) entry which is preliminary data.</text>
</comment>
<dbReference type="InterPro" id="IPR037027">
    <property type="entry name" value="YqgF/RNaseH-like_dom_sf"/>
</dbReference>
<keyword evidence="1 5" id="KW-0963">Cytoplasm</keyword>
<comment type="function">
    <text evidence="5">Could be a nuclease involved in processing of the 5'-end of pre-16S rRNA.</text>
</comment>
<evidence type="ECO:0000256" key="2">
    <source>
        <dbReference type="ARBA" id="ARBA00022517"/>
    </source>
</evidence>
<dbReference type="GO" id="GO:0005737">
    <property type="term" value="C:cytoplasm"/>
    <property type="evidence" value="ECO:0007669"/>
    <property type="project" value="UniProtKB-SubCell"/>
</dbReference>
<dbReference type="GO" id="GO:0000967">
    <property type="term" value="P:rRNA 5'-end processing"/>
    <property type="evidence" value="ECO:0007669"/>
    <property type="project" value="UniProtKB-UniRule"/>
</dbReference>
<dbReference type="Pfam" id="PF03652">
    <property type="entry name" value="RuvX"/>
    <property type="match status" value="1"/>
</dbReference>
<protein>
    <recommendedName>
        <fullName evidence="5">Putative pre-16S rRNA nuclease</fullName>
        <ecNumber evidence="5">3.1.-.-</ecNumber>
    </recommendedName>
</protein>
<proteinExistence type="inferred from homology"/>
<dbReference type="InterPro" id="IPR006641">
    <property type="entry name" value="YqgF/RNaseH-like_dom"/>
</dbReference>
<dbReference type="EMBL" id="PCSR01000108">
    <property type="protein sequence ID" value="PIP52776.1"/>
    <property type="molecule type" value="Genomic_DNA"/>
</dbReference>
<dbReference type="NCBIfam" id="TIGR00250">
    <property type="entry name" value="RNAse_H_YqgF"/>
    <property type="match status" value="1"/>
</dbReference>
<evidence type="ECO:0000313" key="7">
    <source>
        <dbReference type="EMBL" id="PIP52776.1"/>
    </source>
</evidence>
<dbReference type="InterPro" id="IPR005227">
    <property type="entry name" value="YqgF"/>
</dbReference>
<comment type="similarity">
    <text evidence="5">Belongs to the YqgF HJR family.</text>
</comment>
<keyword evidence="4 5" id="KW-0378">Hydrolase</keyword>
<keyword evidence="2 5" id="KW-0690">Ribosome biogenesis</keyword>
<evidence type="ECO:0000256" key="3">
    <source>
        <dbReference type="ARBA" id="ARBA00022722"/>
    </source>
</evidence>
<dbReference type="InterPro" id="IPR012337">
    <property type="entry name" value="RNaseH-like_sf"/>
</dbReference>
<feature type="domain" description="YqgF/RNase H-like" evidence="6">
    <location>
        <begin position="1"/>
        <end position="93"/>
    </location>
</feature>
<dbReference type="SMART" id="SM00732">
    <property type="entry name" value="YqgFc"/>
    <property type="match status" value="1"/>
</dbReference>
<evidence type="ECO:0000256" key="4">
    <source>
        <dbReference type="ARBA" id="ARBA00022801"/>
    </source>
</evidence>
<name>A0A2H0B564_9BACT</name>
<dbReference type="EC" id="3.1.-.-" evidence="5"/>
<sequence>MKYLSIDYGLAHIGLAISEGILAEPFGQLDYISDEKLVADIRNICHQEEISIIIVGISEGQMAKITKQFAQKLEQNIGLTVELIDETLSSQEATRLMVEASIKQSKRRTNGHQTAAAIILQSYLDSK</sequence>
<organism evidence="7 8">
    <name type="scientific">Candidatus Beckwithbacteria bacterium CG23_combo_of_CG06-09_8_20_14_all_34_8</name>
    <dbReference type="NCBI Taxonomy" id="1974497"/>
    <lineage>
        <taxon>Bacteria</taxon>
        <taxon>Candidatus Beckwithiibacteriota</taxon>
    </lineage>
</organism>
<dbReference type="AlphaFoldDB" id="A0A2H0B564"/>
<accession>A0A2H0B564</accession>
<dbReference type="PANTHER" id="PTHR33317:SF4">
    <property type="entry name" value="POLYNUCLEOTIDYL TRANSFERASE, RIBONUCLEASE H-LIKE SUPERFAMILY PROTEIN"/>
    <property type="match status" value="1"/>
</dbReference>
<evidence type="ECO:0000256" key="5">
    <source>
        <dbReference type="HAMAP-Rule" id="MF_00651"/>
    </source>
</evidence>
<dbReference type="SUPFAM" id="SSF53098">
    <property type="entry name" value="Ribonuclease H-like"/>
    <property type="match status" value="1"/>
</dbReference>
<dbReference type="GO" id="GO:0004518">
    <property type="term" value="F:nuclease activity"/>
    <property type="evidence" value="ECO:0007669"/>
    <property type="project" value="UniProtKB-KW"/>
</dbReference>
<dbReference type="Gene3D" id="3.30.420.140">
    <property type="entry name" value="YqgF/RNase H-like domain"/>
    <property type="match status" value="1"/>
</dbReference>
<keyword evidence="3 5" id="KW-0540">Nuclease</keyword>
<gene>
    <name evidence="7" type="ORF">COX08_04590</name>
</gene>
<evidence type="ECO:0000313" key="8">
    <source>
        <dbReference type="Proteomes" id="UP000229459"/>
    </source>
</evidence>
<comment type="subcellular location">
    <subcellularLocation>
        <location evidence="5">Cytoplasm</location>
    </subcellularLocation>
</comment>
<dbReference type="Proteomes" id="UP000229459">
    <property type="component" value="Unassembled WGS sequence"/>
</dbReference>
<evidence type="ECO:0000259" key="6">
    <source>
        <dbReference type="SMART" id="SM00732"/>
    </source>
</evidence>
<dbReference type="PANTHER" id="PTHR33317">
    <property type="entry name" value="POLYNUCLEOTIDYL TRANSFERASE, RIBONUCLEASE H-LIKE SUPERFAMILY PROTEIN"/>
    <property type="match status" value="1"/>
</dbReference>
<dbReference type="HAMAP" id="MF_00651">
    <property type="entry name" value="Nuclease_YqgF"/>
    <property type="match status" value="1"/>
</dbReference>
<evidence type="ECO:0000256" key="1">
    <source>
        <dbReference type="ARBA" id="ARBA00022490"/>
    </source>
</evidence>
<reference evidence="7 8" key="1">
    <citation type="submission" date="2017-09" db="EMBL/GenBank/DDBJ databases">
        <title>Depth-based differentiation of microbial function through sediment-hosted aquifers and enrichment of novel symbionts in the deep terrestrial subsurface.</title>
        <authorList>
            <person name="Probst A.J."/>
            <person name="Ladd B."/>
            <person name="Jarett J.K."/>
            <person name="Geller-Mcgrath D.E."/>
            <person name="Sieber C.M."/>
            <person name="Emerson J.B."/>
            <person name="Anantharaman K."/>
            <person name="Thomas B.C."/>
            <person name="Malmstrom R."/>
            <person name="Stieglmeier M."/>
            <person name="Klingl A."/>
            <person name="Woyke T."/>
            <person name="Ryan C.M."/>
            <person name="Banfield J.F."/>
        </authorList>
    </citation>
    <scope>NUCLEOTIDE SEQUENCE [LARGE SCALE GENOMIC DNA]</scope>
    <source>
        <strain evidence="7">CG23_combo_of_CG06-09_8_20_14_all_34_8</strain>
    </source>
</reference>
<dbReference type="GO" id="GO:0016788">
    <property type="term" value="F:hydrolase activity, acting on ester bonds"/>
    <property type="evidence" value="ECO:0007669"/>
    <property type="project" value="UniProtKB-UniRule"/>
</dbReference>
<dbReference type="CDD" id="cd16964">
    <property type="entry name" value="YqgF"/>
    <property type="match status" value="1"/>
</dbReference>